<evidence type="ECO:0000256" key="1">
    <source>
        <dbReference type="SAM" id="Phobius"/>
    </source>
</evidence>
<keyword evidence="1" id="KW-1133">Transmembrane helix</keyword>
<feature type="transmembrane region" description="Helical" evidence="1">
    <location>
        <begin position="21"/>
        <end position="41"/>
    </location>
</feature>
<proteinExistence type="predicted"/>
<feature type="transmembrane region" description="Helical" evidence="1">
    <location>
        <begin position="132"/>
        <end position="151"/>
    </location>
</feature>
<protein>
    <recommendedName>
        <fullName evidence="3">DUF4175 domain-containing protein</fullName>
    </recommendedName>
</protein>
<dbReference type="EMBL" id="CADCTQ010000693">
    <property type="protein sequence ID" value="CAA9346949.1"/>
    <property type="molecule type" value="Genomic_DNA"/>
</dbReference>
<evidence type="ECO:0000313" key="2">
    <source>
        <dbReference type="EMBL" id="CAA9346949.1"/>
    </source>
</evidence>
<keyword evidence="1" id="KW-0812">Transmembrane</keyword>
<evidence type="ECO:0008006" key="3">
    <source>
        <dbReference type="Google" id="ProtNLM"/>
    </source>
</evidence>
<gene>
    <name evidence="2" type="ORF">AVDCRST_MAG56-8198</name>
</gene>
<name>A0A6J4M612_9SPHI</name>
<feature type="transmembrane region" description="Helical" evidence="1">
    <location>
        <begin position="47"/>
        <end position="66"/>
    </location>
</feature>
<organism evidence="2">
    <name type="scientific">uncultured Cytophagales bacterium</name>
    <dbReference type="NCBI Taxonomy" id="158755"/>
    <lineage>
        <taxon>Bacteria</taxon>
        <taxon>Pseudomonadati</taxon>
        <taxon>Bacteroidota</taxon>
        <taxon>Sphingobacteriia</taxon>
        <taxon>Sphingobacteriales</taxon>
        <taxon>environmental samples</taxon>
    </lineage>
</organism>
<dbReference type="AlphaFoldDB" id="A0A6J4M612"/>
<sequence>MTPTEGIALLDTIRRRRQWRGTLVLALPALGVALLVGAPAYRWLDGAWGAGIPAFLAGWALAVLWVKPYRVNAPGVARHLNALFPSLEESTHLLLKPAGELSLLERMQTGRLLAALRETDVRPATRVPHRPHLLALLGGGLVAAAVLGWPVPAPEDALFAPSASLPDPFRNASLPAKPRIRSLAVAVAPPGYTGRPNRTQSAPDITAEAGSRVQWQIRTDVPAERVALVFNDRDVLPLQRAGDAWTAGRTVVENGIYQIRLNDERSDYYRLEAVPDAPPVVTVTAPEPYVAIDYGRPLHVHVRVQLRDDYGLQSAWLVATVAKGSGEAVKFREEKIGLGTPFEKFQREAGLAKGLQLEAMDMAPGDELYFYVEALDNHAQATRSDMYIISLTDTAQVTLADAMTMGINPVPEYFRSQRQIIIDTEKLLKERPKLTAEAFKARSNATGIDQKVLRLRYGKFLGEEFEDMIGEIAGQEKIVESGHFDGDGHDHADAMQGLEAFVHAHDESEEATFLEPAVKTKLKACLAQMWEAELRLRTYRPREALPYEYRALKLLKEVQQSSRAYVAKTGFEPPPLKPGEKRLTGELDKIGQPRNRREYEPDLSFPAVREAVPVLAQLQSGNPLSGADVGRLEKAGIELGAEAIRQPGRYLPALRALRQLIGEAKAKKTGECTGCVAAVQAAFWWVLPPAQRTPQALTRSGSRLGELYLDEISD</sequence>
<keyword evidence="1" id="KW-0472">Membrane</keyword>
<accession>A0A6J4M612</accession>
<reference evidence="2" key="1">
    <citation type="submission" date="2020-02" db="EMBL/GenBank/DDBJ databases">
        <authorList>
            <person name="Meier V. D."/>
        </authorList>
    </citation>
    <scope>NUCLEOTIDE SEQUENCE</scope>
    <source>
        <strain evidence="2">AVDCRST_MAG56</strain>
    </source>
</reference>